<accession>A0ACC2M457</accession>
<sequence length="635" mass="74099">MERKPKTRRRTRNSMNVLRRPSFFKVILKDHTQELRIPPAFVKQFNSEIRNEFMLRSSTRKVWHVKEEAPMGEDECSSYQEKEQGKERNFAKNTNTCRRNNSEVRNQMQSGQPGKTKSDACPFESTDPNYTALRGERQLNYEDLPHYRYRQMWSRIYSWWEVMDLTVRDLINQSPFGHFMKIPPMRTSGNFLRAIVERWKGETNTFHLPFGEATITPMDFFMLTGLPMDGSPVTYNKIPDDNRIRELIGDLPRRRCNTLYIRWIIENFQSGIIKTDKERLQHARAFILALLGGVILCNGSDCVHVGYLELLVEFPQNKYDWGGAAYAHLLHSLRRANRPSTKNVSVGGLAVTLKCWFYEHFPDQFPLLETAAPAFPCMTKWAPLARAQTLPPNCFNAIGSQLDSMKRQQFLADPYCQSVFATVPEAVHASFLCAHRVIFRCANEFEWYLGERVRTQFGKDLSVPCDPEIKYPVRLGDEEYIQLRAHLRPESEFLNQRLNNYKEWYAQASRPQTPLNKSWTRQPKGQPGLHHVSNVHKSPPSTSQLSHQDELIEKLAACQQILEHHGLNCERELAKEMGRAQTRDNEDEDKDEDDNDEDNEDEDDDDGDEDDDEDEDEEDDDDEYEYEDEEEDEDE</sequence>
<reference evidence="1 2" key="1">
    <citation type="journal article" date="2022" name="Hortic Res">
        <title>A haplotype resolved chromosomal level avocado genome allows analysis of novel avocado genes.</title>
        <authorList>
            <person name="Nath O."/>
            <person name="Fletcher S.J."/>
            <person name="Hayward A."/>
            <person name="Shaw L.M."/>
            <person name="Masouleh A.K."/>
            <person name="Furtado A."/>
            <person name="Henry R.J."/>
            <person name="Mitter N."/>
        </authorList>
    </citation>
    <scope>NUCLEOTIDE SEQUENCE [LARGE SCALE GENOMIC DNA]</scope>
    <source>
        <strain evidence="2">cv. Hass</strain>
    </source>
</reference>
<keyword evidence="2" id="KW-1185">Reference proteome</keyword>
<evidence type="ECO:0000313" key="2">
    <source>
        <dbReference type="Proteomes" id="UP001234297"/>
    </source>
</evidence>
<dbReference type="EMBL" id="CM056813">
    <property type="protein sequence ID" value="KAJ8640449.1"/>
    <property type="molecule type" value="Genomic_DNA"/>
</dbReference>
<name>A0ACC2M457_PERAE</name>
<evidence type="ECO:0000313" key="1">
    <source>
        <dbReference type="EMBL" id="KAJ8640449.1"/>
    </source>
</evidence>
<comment type="caution">
    <text evidence="1">The sequence shown here is derived from an EMBL/GenBank/DDBJ whole genome shotgun (WGS) entry which is preliminary data.</text>
</comment>
<gene>
    <name evidence="1" type="ORF">MRB53_017143</name>
</gene>
<protein>
    <submittedName>
        <fullName evidence="1">Uncharacterized protein</fullName>
    </submittedName>
</protein>
<dbReference type="Proteomes" id="UP001234297">
    <property type="component" value="Chromosome 5"/>
</dbReference>
<proteinExistence type="predicted"/>
<organism evidence="1 2">
    <name type="scientific">Persea americana</name>
    <name type="common">Avocado</name>
    <dbReference type="NCBI Taxonomy" id="3435"/>
    <lineage>
        <taxon>Eukaryota</taxon>
        <taxon>Viridiplantae</taxon>
        <taxon>Streptophyta</taxon>
        <taxon>Embryophyta</taxon>
        <taxon>Tracheophyta</taxon>
        <taxon>Spermatophyta</taxon>
        <taxon>Magnoliopsida</taxon>
        <taxon>Magnoliidae</taxon>
        <taxon>Laurales</taxon>
        <taxon>Lauraceae</taxon>
        <taxon>Persea</taxon>
    </lineage>
</organism>